<keyword evidence="2" id="KW-1185">Reference proteome</keyword>
<accession>A0ABS5ZIL1</accession>
<evidence type="ECO:0000313" key="1">
    <source>
        <dbReference type="EMBL" id="MBU2713800.1"/>
    </source>
</evidence>
<name>A0ABS5ZIL1_9GAMM</name>
<organism evidence="1 2">
    <name type="scientific">Zooshikella harenae</name>
    <dbReference type="NCBI Taxonomy" id="2827238"/>
    <lineage>
        <taxon>Bacteria</taxon>
        <taxon>Pseudomonadati</taxon>
        <taxon>Pseudomonadota</taxon>
        <taxon>Gammaproteobacteria</taxon>
        <taxon>Oceanospirillales</taxon>
        <taxon>Zooshikellaceae</taxon>
        <taxon>Zooshikella</taxon>
    </lineage>
</organism>
<evidence type="ECO:0000313" key="2">
    <source>
        <dbReference type="Proteomes" id="UP000690515"/>
    </source>
</evidence>
<sequence length="251" mass="27914">MALSLANIGLTQALKAPRMVLYGSHGLGKTTFAASAPNPIFLFTEDGAGALQVNAFPLLTSFLDVIGALQALYQEQHEFQTVVIDSLDHLEPLIWTYTAQQHGKSSIEDFGYGKGYGEALTSWRQCLAWLDALRNEKNMAIILIAHTQVKRFDSPETEPYDRYQIKLHDRASALIQESVDCVLFTNFKTVVKKTDVGFGNEVTRGITTGQRVLYTQESPAFLAKNRYGLPPEIPLQWDVFSQALPHHQSGV</sequence>
<dbReference type="Pfam" id="PF13479">
    <property type="entry name" value="AAA_24"/>
    <property type="match status" value="1"/>
</dbReference>
<dbReference type="RefSeq" id="WP_215822084.1">
    <property type="nucleotide sequence ID" value="NZ_JAGSOY010000106.1"/>
</dbReference>
<gene>
    <name evidence="1" type="ORF">KCG35_22360</name>
</gene>
<comment type="caution">
    <text evidence="1">The sequence shown here is derived from an EMBL/GenBank/DDBJ whole genome shotgun (WGS) entry which is preliminary data.</text>
</comment>
<keyword evidence="1" id="KW-0547">Nucleotide-binding</keyword>
<protein>
    <submittedName>
        <fullName evidence="1">ATP-binding protein</fullName>
    </submittedName>
</protein>
<dbReference type="EMBL" id="JAGSOY010000106">
    <property type="protein sequence ID" value="MBU2713800.1"/>
    <property type="molecule type" value="Genomic_DNA"/>
</dbReference>
<dbReference type="GO" id="GO:0005524">
    <property type="term" value="F:ATP binding"/>
    <property type="evidence" value="ECO:0007669"/>
    <property type="project" value="UniProtKB-KW"/>
</dbReference>
<dbReference type="Proteomes" id="UP000690515">
    <property type="component" value="Unassembled WGS sequence"/>
</dbReference>
<dbReference type="InterPro" id="IPR027417">
    <property type="entry name" value="P-loop_NTPase"/>
</dbReference>
<dbReference type="SUPFAM" id="SSF52540">
    <property type="entry name" value="P-loop containing nucleoside triphosphate hydrolases"/>
    <property type="match status" value="1"/>
</dbReference>
<proteinExistence type="predicted"/>
<keyword evidence="1" id="KW-0067">ATP-binding</keyword>
<reference evidence="1 2" key="1">
    <citation type="submission" date="2021-04" db="EMBL/GenBank/DDBJ databases">
        <authorList>
            <person name="Pira H."/>
            <person name="Risdian C."/>
            <person name="Wink J."/>
        </authorList>
    </citation>
    <scope>NUCLEOTIDE SEQUENCE [LARGE SCALE GENOMIC DNA]</scope>
    <source>
        <strain evidence="1 2">WH53</strain>
    </source>
</reference>